<gene>
    <name evidence="3" type="ORF">MEBOL_007372</name>
</gene>
<protein>
    <recommendedName>
        <fullName evidence="2">AAA+ ATPase domain-containing protein</fullName>
    </recommendedName>
</protein>
<evidence type="ECO:0000256" key="1">
    <source>
        <dbReference type="SAM" id="MobiDB-lite"/>
    </source>
</evidence>
<dbReference type="InterPro" id="IPR027417">
    <property type="entry name" value="P-loop_NTPase"/>
</dbReference>
<dbReference type="Pfam" id="PF00004">
    <property type="entry name" value="AAA"/>
    <property type="match status" value="1"/>
</dbReference>
<dbReference type="OrthoDB" id="9781481at2"/>
<dbReference type="SUPFAM" id="SSF52540">
    <property type="entry name" value="P-loop containing nucleoside triphosphate hydrolases"/>
    <property type="match status" value="1"/>
</dbReference>
<dbReference type="InterPro" id="IPR011704">
    <property type="entry name" value="ATPase_dyneun-rel_AAA"/>
</dbReference>
<dbReference type="InterPro" id="IPR003593">
    <property type="entry name" value="AAA+_ATPase"/>
</dbReference>
<dbReference type="Pfam" id="PF07728">
    <property type="entry name" value="AAA_5"/>
    <property type="match status" value="1"/>
</dbReference>
<sequence>MREAACVAVEGRALGDLSRLEPGARGLKQLGILLGRQGGLAPRAGKVSEQLFDFVMKVREGDRVLVMRDRRVLGVGRVEGGYFFEAASEFSHRHQVHWLSLEEFPLVGEGRMSERTLLREIDAPESIAAIEQHLRRVAGPPPGGPKPPSSTPQRGYPLPPLPGLQGRIQAVLERKGQLILYGPPGTGKTYLAEQTAWELAAYSAFGRPFDALSSAQRDAVLQGSETEGALVRMCGFHPSYGYEEFIEGYRPHLDGEEGGPLRFSLRDGLFKRLCLDARQRPHLRFYLVIDEFNRGDVPRIMGELLTVLEPSKRGRDVLLSLSGEPFHVPENVYLVGTMNTADRSIALLDAALRRRFGFLELMPDPDALGTARVEGIALGPWLKALNQRILAHVGRDGRNLQVGHAYFMERGGPLTDFHRFARVVQEDLIPLLEEYCYEDWGALEKLLGGDLVDRKQQRVRHELFAPDRQHELVQALLAPCPELREDEVTSSP</sequence>
<dbReference type="KEGG" id="mbd:MEBOL_007372"/>
<organism evidence="3 4">
    <name type="scientific">Melittangium boletus DSM 14713</name>
    <dbReference type="NCBI Taxonomy" id="1294270"/>
    <lineage>
        <taxon>Bacteria</taxon>
        <taxon>Pseudomonadati</taxon>
        <taxon>Myxococcota</taxon>
        <taxon>Myxococcia</taxon>
        <taxon>Myxococcales</taxon>
        <taxon>Cystobacterineae</taxon>
        <taxon>Archangiaceae</taxon>
        <taxon>Melittangium</taxon>
    </lineage>
</organism>
<dbReference type="Proteomes" id="UP000217289">
    <property type="component" value="Chromosome"/>
</dbReference>
<proteinExistence type="predicted"/>
<evidence type="ECO:0000313" key="3">
    <source>
        <dbReference type="EMBL" id="ATB33871.1"/>
    </source>
</evidence>
<dbReference type="EMBL" id="CP022163">
    <property type="protein sequence ID" value="ATB33871.1"/>
    <property type="molecule type" value="Genomic_DNA"/>
</dbReference>
<dbReference type="Gene3D" id="3.40.50.300">
    <property type="entry name" value="P-loop containing nucleotide triphosphate hydrolases"/>
    <property type="match status" value="1"/>
</dbReference>
<dbReference type="PANTHER" id="PTHR37291:SF1">
    <property type="entry name" value="TYPE IV METHYL-DIRECTED RESTRICTION ENZYME ECOKMCRB SUBUNIT"/>
    <property type="match status" value="1"/>
</dbReference>
<dbReference type="InterPro" id="IPR052934">
    <property type="entry name" value="Methyl-DNA_Rec/Restrict_Enz"/>
</dbReference>
<keyword evidence="4" id="KW-1185">Reference proteome</keyword>
<accession>A0A250IRU4</accession>
<dbReference type="PANTHER" id="PTHR37291">
    <property type="entry name" value="5-METHYLCYTOSINE-SPECIFIC RESTRICTION ENZYME B"/>
    <property type="match status" value="1"/>
</dbReference>
<dbReference type="GO" id="GO:0005524">
    <property type="term" value="F:ATP binding"/>
    <property type="evidence" value="ECO:0007669"/>
    <property type="project" value="InterPro"/>
</dbReference>
<dbReference type="GO" id="GO:0016887">
    <property type="term" value="F:ATP hydrolysis activity"/>
    <property type="evidence" value="ECO:0007669"/>
    <property type="project" value="InterPro"/>
</dbReference>
<dbReference type="REBASE" id="218067">
    <property type="entry name" value="Mbo14713McrBCP"/>
</dbReference>
<name>A0A250IRU4_9BACT</name>
<reference evidence="3 4" key="1">
    <citation type="submission" date="2017-06" db="EMBL/GenBank/DDBJ databases">
        <authorList>
            <person name="Kim H.J."/>
            <person name="Triplett B.A."/>
        </authorList>
    </citation>
    <scope>NUCLEOTIDE SEQUENCE [LARGE SCALE GENOMIC DNA]</scope>
    <source>
        <strain evidence="3 4">DSM 14713</strain>
    </source>
</reference>
<evidence type="ECO:0000313" key="4">
    <source>
        <dbReference type="Proteomes" id="UP000217289"/>
    </source>
</evidence>
<evidence type="ECO:0000259" key="2">
    <source>
        <dbReference type="SMART" id="SM00382"/>
    </source>
</evidence>
<feature type="region of interest" description="Disordered" evidence="1">
    <location>
        <begin position="136"/>
        <end position="159"/>
    </location>
</feature>
<dbReference type="InterPro" id="IPR003959">
    <property type="entry name" value="ATPase_AAA_core"/>
</dbReference>
<dbReference type="AlphaFoldDB" id="A0A250IRU4"/>
<feature type="compositionally biased region" description="Pro residues" evidence="1">
    <location>
        <begin position="139"/>
        <end position="150"/>
    </location>
</feature>
<feature type="domain" description="AAA+ ATPase" evidence="2">
    <location>
        <begin position="174"/>
        <end position="366"/>
    </location>
</feature>
<dbReference type="SMART" id="SM00382">
    <property type="entry name" value="AAA"/>
    <property type="match status" value="1"/>
</dbReference>